<dbReference type="PROSITE" id="PS00086">
    <property type="entry name" value="CYTOCHROME_P450"/>
    <property type="match status" value="1"/>
</dbReference>
<dbReference type="InterPro" id="IPR001128">
    <property type="entry name" value="Cyt_P450"/>
</dbReference>
<dbReference type="FunFam" id="1.10.630.10:FF:000018">
    <property type="entry name" value="Cytochrome P450 monooxygenase"/>
    <property type="match status" value="1"/>
</dbReference>
<keyword evidence="11" id="KW-1185">Reference proteome</keyword>
<dbReference type="AlphaFoldDB" id="A0A542XSH6"/>
<keyword evidence="4 7" id="KW-0560">Oxidoreductase</keyword>
<keyword evidence="2 7" id="KW-0349">Heme</keyword>
<comment type="similarity">
    <text evidence="1 7">Belongs to the cytochrome P450 family.</text>
</comment>
<dbReference type="PRINTS" id="PR00359">
    <property type="entry name" value="BP450"/>
</dbReference>
<keyword evidence="3 7" id="KW-0479">Metal-binding</keyword>
<evidence type="ECO:0000256" key="4">
    <source>
        <dbReference type="ARBA" id="ARBA00023002"/>
    </source>
</evidence>
<dbReference type="GeneID" id="93773173"/>
<dbReference type="PRINTS" id="PR00385">
    <property type="entry name" value="P450"/>
</dbReference>
<dbReference type="CDD" id="cd20625">
    <property type="entry name" value="CYP164-like"/>
    <property type="match status" value="1"/>
</dbReference>
<dbReference type="Proteomes" id="UP000315983">
    <property type="component" value="Unassembled WGS sequence"/>
</dbReference>
<dbReference type="Pfam" id="PF00067">
    <property type="entry name" value="p450"/>
    <property type="match status" value="2"/>
</dbReference>
<dbReference type="GO" id="GO:0005506">
    <property type="term" value="F:iron ion binding"/>
    <property type="evidence" value="ECO:0007669"/>
    <property type="project" value="InterPro"/>
</dbReference>
<dbReference type="EMBL" id="VFOL01000001">
    <property type="protein sequence ID" value="TQL38797.1"/>
    <property type="molecule type" value="Genomic_DNA"/>
</dbReference>
<dbReference type="PANTHER" id="PTHR46696:SF1">
    <property type="entry name" value="CYTOCHROME P450 YJIB-RELATED"/>
    <property type="match status" value="1"/>
</dbReference>
<proteinExistence type="inferred from homology"/>
<gene>
    <name evidence="8" type="primary">yjiB</name>
    <name evidence="9" type="ORF">FB564_4010</name>
    <name evidence="8" type="ORF">Sar04_24920</name>
</gene>
<dbReference type="Gene3D" id="1.10.630.10">
    <property type="entry name" value="Cytochrome P450"/>
    <property type="match status" value="1"/>
</dbReference>
<dbReference type="GO" id="GO:0016705">
    <property type="term" value="F:oxidoreductase activity, acting on paired donors, with incorporation or reduction of molecular oxygen"/>
    <property type="evidence" value="ECO:0007669"/>
    <property type="project" value="InterPro"/>
</dbReference>
<reference evidence="8 11" key="2">
    <citation type="submission" date="2021-03" db="EMBL/GenBank/DDBJ databases">
        <title>Whole genome shotgun sequence of Salinispora arenicola NBRC 105043.</title>
        <authorList>
            <person name="Komaki H."/>
            <person name="Tamura T."/>
        </authorList>
    </citation>
    <scope>NUCLEOTIDE SEQUENCE [LARGE SCALE GENOMIC DNA]</scope>
    <source>
        <strain evidence="8 11">NBRC 105043</strain>
    </source>
</reference>
<dbReference type="GO" id="GO:0020037">
    <property type="term" value="F:heme binding"/>
    <property type="evidence" value="ECO:0007669"/>
    <property type="project" value="InterPro"/>
</dbReference>
<dbReference type="PANTHER" id="PTHR46696">
    <property type="entry name" value="P450, PUTATIVE (EUROFUNG)-RELATED"/>
    <property type="match status" value="1"/>
</dbReference>
<evidence type="ECO:0000256" key="2">
    <source>
        <dbReference type="ARBA" id="ARBA00022617"/>
    </source>
</evidence>
<evidence type="ECO:0000256" key="3">
    <source>
        <dbReference type="ARBA" id="ARBA00022723"/>
    </source>
</evidence>
<evidence type="ECO:0000313" key="9">
    <source>
        <dbReference type="EMBL" id="TQL38797.1"/>
    </source>
</evidence>
<sequence>MPSATLPRFALTGWSRENIVNPYPVYQRYREVASVHRGEPGGDAPDTFYVFSYDEVVQVLSSNCFGRGRSLDAAKASVPVPAEQKALRAIVENWLVFMDPPRHTELRSLLNRSFSPRIVTELRPRIARIAQELLSRLGQQVDVDLVESFAAPLPILVISELLGIPEERRAWLRANALALQEASSSRAGRDVDGYARAEVAAQEFTEYFREQVRLRRGRAGGDLITILANAQERGAPVSLDAIVGTCVHLLTAGHETTTNSLAKAVLALREHPAVLDELRGAEGLTTDAVEEFLRYDPPVQAVTRWAHQDTTLGGCDIPRGSRVVALLGSANRDPARFPSPDVLDVRRPADRHLSFGLGIHYCLGATLARAELEIGLQALLDGVPTLGYGTQHVDYADDLVFHGPSRLVLVNLGERCT</sequence>
<accession>A0A542XSH6</accession>
<evidence type="ECO:0000256" key="1">
    <source>
        <dbReference type="ARBA" id="ARBA00010617"/>
    </source>
</evidence>
<evidence type="ECO:0000313" key="11">
    <source>
        <dbReference type="Proteomes" id="UP000677457"/>
    </source>
</evidence>
<evidence type="ECO:0000313" key="8">
    <source>
        <dbReference type="EMBL" id="GIM85756.1"/>
    </source>
</evidence>
<evidence type="ECO:0000256" key="5">
    <source>
        <dbReference type="ARBA" id="ARBA00023004"/>
    </source>
</evidence>
<dbReference type="GO" id="GO:0017000">
    <property type="term" value="P:antibiotic biosynthetic process"/>
    <property type="evidence" value="ECO:0007669"/>
    <property type="project" value="UniProtKB-ARBA"/>
</dbReference>
<dbReference type="InterPro" id="IPR002397">
    <property type="entry name" value="Cyt_P450_B"/>
</dbReference>
<keyword evidence="6 7" id="KW-0503">Monooxygenase</keyword>
<reference evidence="9 10" key="1">
    <citation type="submission" date="2019-06" db="EMBL/GenBank/DDBJ databases">
        <title>Sequencing the genomes of 1000 actinobacteria strains.</title>
        <authorList>
            <person name="Klenk H.-P."/>
        </authorList>
    </citation>
    <scope>NUCLEOTIDE SEQUENCE [LARGE SCALE GENOMIC DNA]</scope>
    <source>
        <strain evidence="9 10">DSM 44819</strain>
    </source>
</reference>
<evidence type="ECO:0000256" key="6">
    <source>
        <dbReference type="ARBA" id="ARBA00023033"/>
    </source>
</evidence>
<protein>
    <submittedName>
        <fullName evidence="8 9">Cytochrome P450</fullName>
    </submittedName>
</protein>
<organism evidence="9 10">
    <name type="scientific">Salinispora arenicola</name>
    <dbReference type="NCBI Taxonomy" id="168697"/>
    <lineage>
        <taxon>Bacteria</taxon>
        <taxon>Bacillati</taxon>
        <taxon>Actinomycetota</taxon>
        <taxon>Actinomycetes</taxon>
        <taxon>Micromonosporales</taxon>
        <taxon>Micromonosporaceae</taxon>
        <taxon>Salinispora</taxon>
    </lineage>
</organism>
<dbReference type="EMBL" id="BOQM01000016">
    <property type="protein sequence ID" value="GIM85756.1"/>
    <property type="molecule type" value="Genomic_DNA"/>
</dbReference>
<dbReference type="GO" id="GO:0004497">
    <property type="term" value="F:monooxygenase activity"/>
    <property type="evidence" value="ECO:0007669"/>
    <property type="project" value="UniProtKB-KW"/>
</dbReference>
<dbReference type="Proteomes" id="UP000677457">
    <property type="component" value="Unassembled WGS sequence"/>
</dbReference>
<comment type="caution">
    <text evidence="9">The sequence shown here is derived from an EMBL/GenBank/DDBJ whole genome shotgun (WGS) entry which is preliminary data.</text>
</comment>
<dbReference type="SUPFAM" id="SSF48264">
    <property type="entry name" value="Cytochrome P450"/>
    <property type="match status" value="1"/>
</dbReference>
<name>A0A542XSH6_SALAC</name>
<dbReference type="InterPro" id="IPR036396">
    <property type="entry name" value="Cyt_P450_sf"/>
</dbReference>
<evidence type="ECO:0000313" key="10">
    <source>
        <dbReference type="Proteomes" id="UP000315983"/>
    </source>
</evidence>
<dbReference type="InterPro" id="IPR017972">
    <property type="entry name" value="Cyt_P450_CS"/>
</dbReference>
<dbReference type="RefSeq" id="WP_029023738.1">
    <property type="nucleotide sequence ID" value="NZ_BOQM01000016.1"/>
</dbReference>
<evidence type="ECO:0000256" key="7">
    <source>
        <dbReference type="RuleBase" id="RU000461"/>
    </source>
</evidence>
<keyword evidence="5 7" id="KW-0408">Iron</keyword>